<evidence type="ECO:0000313" key="4">
    <source>
        <dbReference type="Proteomes" id="UP001465668"/>
    </source>
</evidence>
<dbReference type="EMBL" id="JARVKM010000008">
    <property type="protein sequence ID" value="KAK9780090.1"/>
    <property type="molecule type" value="Genomic_DNA"/>
</dbReference>
<keyword evidence="2" id="KW-0472">Membrane</keyword>
<sequence length="184" mass="18960">MSSATQLQQSIIARHPNNDPDRPSAGSPYFAGSADPGKGGGADGQHASSAAEIGIIIGVVCLVLVAIAALFFMRARKKKKNEKDAEATAQANRSPISAADDSTPMGATKNMDDDRATCSSDGNAAVYSSSQFDQGIHISEGNGTTPHAQTGIAGQHENTTHVQPHPHTGGGHQLLPTQDGHVSI</sequence>
<feature type="transmembrane region" description="Helical" evidence="2">
    <location>
        <begin position="53"/>
        <end position="73"/>
    </location>
</feature>
<evidence type="ECO:0000313" key="3">
    <source>
        <dbReference type="EMBL" id="KAK9780090.1"/>
    </source>
</evidence>
<reference evidence="3 4" key="1">
    <citation type="submission" date="2024-02" db="EMBL/GenBank/DDBJ databases">
        <title>First draft genome assembly of two strains of Seiridium cardinale.</title>
        <authorList>
            <person name="Emiliani G."/>
            <person name="Scali E."/>
        </authorList>
    </citation>
    <scope>NUCLEOTIDE SEQUENCE [LARGE SCALE GENOMIC DNA]</scope>
    <source>
        <strain evidence="3 4">BM-138-000479</strain>
    </source>
</reference>
<keyword evidence="4" id="KW-1185">Reference proteome</keyword>
<keyword evidence="2" id="KW-1133">Transmembrane helix</keyword>
<evidence type="ECO:0000256" key="2">
    <source>
        <dbReference type="SAM" id="Phobius"/>
    </source>
</evidence>
<evidence type="ECO:0000256" key="1">
    <source>
        <dbReference type="SAM" id="MobiDB-lite"/>
    </source>
</evidence>
<name>A0ABR2Y200_9PEZI</name>
<protein>
    <submittedName>
        <fullName evidence="3">Uncharacterized protein</fullName>
    </submittedName>
</protein>
<feature type="region of interest" description="Disordered" evidence="1">
    <location>
        <begin position="158"/>
        <end position="184"/>
    </location>
</feature>
<organism evidence="3 4">
    <name type="scientific">Seiridium cardinale</name>
    <dbReference type="NCBI Taxonomy" id="138064"/>
    <lineage>
        <taxon>Eukaryota</taxon>
        <taxon>Fungi</taxon>
        <taxon>Dikarya</taxon>
        <taxon>Ascomycota</taxon>
        <taxon>Pezizomycotina</taxon>
        <taxon>Sordariomycetes</taxon>
        <taxon>Xylariomycetidae</taxon>
        <taxon>Amphisphaeriales</taxon>
        <taxon>Sporocadaceae</taxon>
        <taxon>Seiridium</taxon>
    </lineage>
</organism>
<gene>
    <name evidence="3" type="ORF">SCAR479_03214</name>
</gene>
<feature type="region of interest" description="Disordered" evidence="1">
    <location>
        <begin position="79"/>
        <end position="113"/>
    </location>
</feature>
<feature type="compositionally biased region" description="Polar residues" evidence="1">
    <location>
        <begin position="1"/>
        <end position="11"/>
    </location>
</feature>
<proteinExistence type="predicted"/>
<feature type="region of interest" description="Disordered" evidence="1">
    <location>
        <begin position="1"/>
        <end position="46"/>
    </location>
</feature>
<dbReference type="CDD" id="cd12087">
    <property type="entry name" value="TM_EGFR-like"/>
    <property type="match status" value="1"/>
</dbReference>
<dbReference type="Proteomes" id="UP001465668">
    <property type="component" value="Unassembled WGS sequence"/>
</dbReference>
<keyword evidence="2" id="KW-0812">Transmembrane</keyword>
<comment type="caution">
    <text evidence="3">The sequence shown here is derived from an EMBL/GenBank/DDBJ whole genome shotgun (WGS) entry which is preliminary data.</text>
</comment>
<accession>A0ABR2Y200</accession>